<keyword evidence="1" id="KW-1185">Reference proteome</keyword>
<dbReference type="Proteomes" id="UP000095280">
    <property type="component" value="Unplaced"/>
</dbReference>
<evidence type="ECO:0000313" key="1">
    <source>
        <dbReference type="Proteomes" id="UP000095280"/>
    </source>
</evidence>
<accession>A0A1I8JF05</accession>
<dbReference type="WBParaSite" id="maker-uti_cns_0047532-snap-gene-0.13-mRNA-1">
    <property type="protein sequence ID" value="maker-uti_cns_0047532-snap-gene-0.13-mRNA-1"/>
    <property type="gene ID" value="maker-uti_cns_0047532-snap-gene-0.13"/>
</dbReference>
<evidence type="ECO:0000313" key="2">
    <source>
        <dbReference type="WBParaSite" id="maker-uti_cns_0047532-snap-gene-0.13-mRNA-1"/>
    </source>
</evidence>
<proteinExistence type="predicted"/>
<reference evidence="2" key="1">
    <citation type="submission" date="2016-11" db="UniProtKB">
        <authorList>
            <consortium name="WormBaseParasite"/>
        </authorList>
    </citation>
    <scope>IDENTIFICATION</scope>
</reference>
<name>A0A1I8JF05_9PLAT</name>
<sequence>TLDIRLVDAIEALAKALTDLLTQPGFQESNASCFPLQPWSSGCSSAQQRHLSNFDSGRGEISYNSTTGFFNAQGVEIVASFTEQVGAAAGFVLSGRFSSGSLTKLVPQERRC</sequence>
<organism evidence="1 2">
    <name type="scientific">Macrostomum lignano</name>
    <dbReference type="NCBI Taxonomy" id="282301"/>
    <lineage>
        <taxon>Eukaryota</taxon>
        <taxon>Metazoa</taxon>
        <taxon>Spiralia</taxon>
        <taxon>Lophotrochozoa</taxon>
        <taxon>Platyhelminthes</taxon>
        <taxon>Rhabditophora</taxon>
        <taxon>Macrostomorpha</taxon>
        <taxon>Macrostomida</taxon>
        <taxon>Macrostomidae</taxon>
        <taxon>Macrostomum</taxon>
    </lineage>
</organism>
<protein>
    <submittedName>
        <fullName evidence="2">ANF_receptor domain-containing protein</fullName>
    </submittedName>
</protein>
<dbReference type="AlphaFoldDB" id="A0A1I8JF05"/>